<dbReference type="KEGG" id="mpsy:CEK71_21945"/>
<name>A0A1Z4C4S3_9GAMM</name>
<dbReference type="EMBL" id="CP022129">
    <property type="protein sequence ID" value="ASF48505.1"/>
    <property type="molecule type" value="Genomic_DNA"/>
</dbReference>
<protein>
    <submittedName>
        <fullName evidence="1">Uncharacterized protein</fullName>
    </submittedName>
</protein>
<evidence type="ECO:0000313" key="1">
    <source>
        <dbReference type="EMBL" id="ASF48505.1"/>
    </source>
</evidence>
<dbReference type="AlphaFoldDB" id="A0A1Z4C4S3"/>
<keyword evidence="2" id="KW-1185">Reference proteome</keyword>
<gene>
    <name evidence="1" type="ORF">CEK71_21945</name>
</gene>
<dbReference type="Proteomes" id="UP000197019">
    <property type="component" value="Chromosome"/>
</dbReference>
<accession>A0A1Z4C4S3</accession>
<organism evidence="1 2">
    <name type="scientific">Methylovulum psychrotolerans</name>
    <dbReference type="NCBI Taxonomy" id="1704499"/>
    <lineage>
        <taxon>Bacteria</taxon>
        <taxon>Pseudomonadati</taxon>
        <taxon>Pseudomonadota</taxon>
        <taxon>Gammaproteobacteria</taxon>
        <taxon>Methylococcales</taxon>
        <taxon>Methylococcaceae</taxon>
        <taxon>Methylovulum</taxon>
    </lineage>
</organism>
<reference evidence="1 2" key="1">
    <citation type="submission" date="2017-06" db="EMBL/GenBank/DDBJ databases">
        <title>Genome Sequencing of the methanotroph Methylovulum psychrotolerants str. HV10-M2 isolated from a high-altitude environment.</title>
        <authorList>
            <person name="Mateos-Rivera A."/>
        </authorList>
    </citation>
    <scope>NUCLEOTIDE SEQUENCE [LARGE SCALE GENOMIC DNA]</scope>
    <source>
        <strain evidence="1 2">HV10_M2</strain>
    </source>
</reference>
<dbReference type="RefSeq" id="WP_088621367.1">
    <property type="nucleotide sequence ID" value="NZ_CP022129.1"/>
</dbReference>
<evidence type="ECO:0000313" key="2">
    <source>
        <dbReference type="Proteomes" id="UP000197019"/>
    </source>
</evidence>
<sequence length="302" mass="32987">MRLLNRFLDWVHDGFSRSPAAVEVIVIRAPDSSLRLTLEDNTLVCRQADAVVLSVVVDELTVAEVYGQLAVLYPDSVLQGGLDDKSARILLPPRRFMDSSSGQFVFVIGAYQSLLYVLLDTYATQLEAVRDDMAAMLAQAYLATAAGEWLEVWGGYFGVARLLDEADDDYVRRIVAGLIKPKCNNVSMEVAIEALFRQAVSVEDIAERPSWFRVRSAFDLLGGTSPTEFAAAMAAFIGSTKAAGTQLDSLSLVTPTIGDSLAVAQKARDRLPLTISQTHFFDGRYGFNGVIQFQATMTGEVL</sequence>
<proteinExistence type="predicted"/>